<reference evidence="1" key="2">
    <citation type="journal article" date="2022" name="New Phytol.">
        <title>Evolutionary transition to the ectomycorrhizal habit in the genomes of a hyperdiverse lineage of mushroom-forming fungi.</title>
        <authorList>
            <person name="Looney B."/>
            <person name="Miyauchi S."/>
            <person name="Morin E."/>
            <person name="Drula E."/>
            <person name="Courty P.E."/>
            <person name="Kohler A."/>
            <person name="Kuo A."/>
            <person name="LaButti K."/>
            <person name="Pangilinan J."/>
            <person name="Lipzen A."/>
            <person name="Riley R."/>
            <person name="Andreopoulos W."/>
            <person name="He G."/>
            <person name="Johnson J."/>
            <person name="Nolan M."/>
            <person name="Tritt A."/>
            <person name="Barry K.W."/>
            <person name="Grigoriev I.V."/>
            <person name="Nagy L.G."/>
            <person name="Hibbett D."/>
            <person name="Henrissat B."/>
            <person name="Matheny P.B."/>
            <person name="Labbe J."/>
            <person name="Martin F.M."/>
        </authorList>
    </citation>
    <scope>NUCLEOTIDE SEQUENCE</scope>
    <source>
        <strain evidence="1">HHB10654</strain>
    </source>
</reference>
<evidence type="ECO:0000313" key="1">
    <source>
        <dbReference type="EMBL" id="KAI0065895.1"/>
    </source>
</evidence>
<proteinExistence type="predicted"/>
<name>A0ACB8TCP9_9AGAM</name>
<protein>
    <submittedName>
        <fullName evidence="1">Uncharacterized protein</fullName>
    </submittedName>
</protein>
<sequence length="831" mass="87187">MELLTTEAGYLADLRALVSVYLDQLPTLTVPRPLLSPSYSSTFSLPTARRPSPPSSSSSYSHSDNSHHKPSKSHSKDALDPLLPSAELAIVARNAAQILAVHDALARMLLNAVRNAGWAPGISALTGEDPPDPPDDDQQNQIVEQAIAGVTAVFTSQAALFDAYESFCATHYNALDIVRRVQRRWPTEWDAYERRCADLATTLPASTNEPATPARRHSMSSLAPNPNHLPPRPGLTRMRSSRTLHPARLQLLDYLIKPVQRICKYPLLLAPLAPPGDAEQGGVAAMKRVAALVDTAHATHAAQQQAARILTRLEAPPSVREFVMSAGEVLLAGALDVVCEREGCVKAKYLGAFLFAGGFVLFVKATRGARYEARHWIEARGVHDREDEMLLPCSFRILSADSGPVIEVAASCRREKMVWVDALTQAVAAPRDWAPGSAPPPPPSSATFYSSPTSPTGPDPPTHALPTIQSIPEMEMQLPPVALVLAPPHPPTATSPRLKSSSATLAASPSRRSSSASVKAFFTPSPSASGSGDILVHRASAAARAETDRALADVCSAACSAARCYAAAHSEDLFHFSDGAAGGGSGFSTGSGGSGSGFASGKAPVGVVGSARNRLTKRESVLVRRRRSAVELAAAAAAEEAAFAATAAAGTAKAGERRRWGKALKLALDDVSNAPAPAPELLSPDSPTLVSTSQCSSSAASAVHSGPPKRARSMVDNVRGFFLAPPKSPARADVFGGEKQRARRGVLVKGTGGAGAGRGKVPPSASSPVLPRLAAHAPKRYTWHAAPVGPGVDADTDVKVVRVVKVGGEPPRNRLRALFAAFSRSQTALAA</sequence>
<accession>A0ACB8TCP9</accession>
<evidence type="ECO:0000313" key="2">
    <source>
        <dbReference type="Proteomes" id="UP000814140"/>
    </source>
</evidence>
<dbReference type="Proteomes" id="UP000814140">
    <property type="component" value="Unassembled WGS sequence"/>
</dbReference>
<dbReference type="EMBL" id="MU277194">
    <property type="protein sequence ID" value="KAI0065895.1"/>
    <property type="molecule type" value="Genomic_DNA"/>
</dbReference>
<organism evidence="1 2">
    <name type="scientific">Artomyces pyxidatus</name>
    <dbReference type="NCBI Taxonomy" id="48021"/>
    <lineage>
        <taxon>Eukaryota</taxon>
        <taxon>Fungi</taxon>
        <taxon>Dikarya</taxon>
        <taxon>Basidiomycota</taxon>
        <taxon>Agaricomycotina</taxon>
        <taxon>Agaricomycetes</taxon>
        <taxon>Russulales</taxon>
        <taxon>Auriscalpiaceae</taxon>
        <taxon>Artomyces</taxon>
    </lineage>
</organism>
<comment type="caution">
    <text evidence="1">The sequence shown here is derived from an EMBL/GenBank/DDBJ whole genome shotgun (WGS) entry which is preliminary data.</text>
</comment>
<reference evidence="1" key="1">
    <citation type="submission" date="2021-03" db="EMBL/GenBank/DDBJ databases">
        <authorList>
            <consortium name="DOE Joint Genome Institute"/>
            <person name="Ahrendt S."/>
            <person name="Looney B.P."/>
            <person name="Miyauchi S."/>
            <person name="Morin E."/>
            <person name="Drula E."/>
            <person name="Courty P.E."/>
            <person name="Chicoki N."/>
            <person name="Fauchery L."/>
            <person name="Kohler A."/>
            <person name="Kuo A."/>
            <person name="Labutti K."/>
            <person name="Pangilinan J."/>
            <person name="Lipzen A."/>
            <person name="Riley R."/>
            <person name="Andreopoulos W."/>
            <person name="He G."/>
            <person name="Johnson J."/>
            <person name="Barry K.W."/>
            <person name="Grigoriev I.V."/>
            <person name="Nagy L."/>
            <person name="Hibbett D."/>
            <person name="Henrissat B."/>
            <person name="Matheny P.B."/>
            <person name="Labbe J."/>
            <person name="Martin F."/>
        </authorList>
    </citation>
    <scope>NUCLEOTIDE SEQUENCE</scope>
    <source>
        <strain evidence="1">HHB10654</strain>
    </source>
</reference>
<keyword evidence="2" id="KW-1185">Reference proteome</keyword>
<gene>
    <name evidence="1" type="ORF">BV25DRAFT_1605334</name>
</gene>